<sequence>MKKSLLLLITITLFSCSGVKKTQEAINSGDYNTAISKALEKLRENKQKKGNQPYVLLLEDAYAKMIERETQEIKFLQQEGNPANFEKIFQVYTHLKNVQQQIKPLLPLYIVEKNRQARFNFQNYSNEIIIVKNNLSQYLYDNAGNLLKNSRNKSDYRKAYEDLSYLDEINPDYKDVKQKIEEAHLKGTDFVKVSMYNDTKMIIPERLEDELLNFNTYGLDDIWTVYHSNPLNEIKYDYEMEVSFKSINISPEQVREKEVIKEKQIVDGWEYLKDKRGQIVKDSLGNEIKVDRYRTVRCNFYQFTQFKAVQVGGEVIFKDLTTKQNINSYPLSSEFVFEHLYADYDGDKRALEDSFIKLLDARAVPFPSNEQMVYDAGEDIKKRIKNIITRHKFN</sequence>
<gene>
    <name evidence="1" type="ORF">MQE35_18070</name>
</gene>
<accession>A0A9E7D1Z7</accession>
<keyword evidence="2" id="KW-1185">Reference proteome</keyword>
<evidence type="ECO:0000313" key="2">
    <source>
        <dbReference type="Proteomes" id="UP000831290"/>
    </source>
</evidence>
<dbReference type="KEGG" id="fbm:MQE35_18070"/>
<dbReference type="RefSeq" id="WP_255843233.1">
    <property type="nucleotide sequence ID" value="NZ_CP094358.1"/>
</dbReference>
<evidence type="ECO:0008006" key="3">
    <source>
        <dbReference type="Google" id="ProtNLM"/>
    </source>
</evidence>
<dbReference type="AlphaFoldDB" id="A0A9E7D1Z7"/>
<evidence type="ECO:0000313" key="1">
    <source>
        <dbReference type="EMBL" id="UOB17633.1"/>
    </source>
</evidence>
<protein>
    <recommendedName>
        <fullName evidence="3">Lipoprotein</fullName>
    </recommendedName>
</protein>
<proteinExistence type="predicted"/>
<dbReference type="EMBL" id="CP094358">
    <property type="protein sequence ID" value="UOB17633.1"/>
    <property type="molecule type" value="Genomic_DNA"/>
</dbReference>
<dbReference type="PROSITE" id="PS51257">
    <property type="entry name" value="PROKAR_LIPOPROTEIN"/>
    <property type="match status" value="1"/>
</dbReference>
<dbReference type="Proteomes" id="UP000831290">
    <property type="component" value="Chromosome"/>
</dbReference>
<reference evidence="1" key="1">
    <citation type="submission" date="2022-03" db="EMBL/GenBank/DDBJ databases">
        <title>Description of Abyssus ytuae gen. nov., sp. nov., a novel member of the family Flavobacteriaceae isolated from the sediment of Mariana Trench.</title>
        <authorList>
            <person name="Zhang J."/>
            <person name="Xu X."/>
        </authorList>
    </citation>
    <scope>NUCLEOTIDE SEQUENCE</scope>
    <source>
        <strain evidence="1">MT3330</strain>
    </source>
</reference>
<name>A0A9E7D1Z7_9FLAO</name>
<organism evidence="1 2">
    <name type="scientific">Abyssalbus ytuae</name>
    <dbReference type="NCBI Taxonomy" id="2926907"/>
    <lineage>
        <taxon>Bacteria</taxon>
        <taxon>Pseudomonadati</taxon>
        <taxon>Bacteroidota</taxon>
        <taxon>Flavobacteriia</taxon>
        <taxon>Flavobacteriales</taxon>
        <taxon>Flavobacteriaceae</taxon>
        <taxon>Abyssalbus</taxon>
    </lineage>
</organism>